<keyword evidence="2" id="KW-1185">Reference proteome</keyword>
<reference evidence="1" key="1">
    <citation type="submission" date="2022-11" db="EMBL/GenBank/DDBJ databases">
        <title>Centuries of genome instability and evolution in soft-shell clam transmissible cancer (bioRxiv).</title>
        <authorList>
            <person name="Hart S.F.M."/>
            <person name="Yonemitsu M.A."/>
            <person name="Giersch R.M."/>
            <person name="Beal B.F."/>
            <person name="Arriagada G."/>
            <person name="Davis B.W."/>
            <person name="Ostrander E.A."/>
            <person name="Goff S.P."/>
            <person name="Metzger M.J."/>
        </authorList>
    </citation>
    <scope>NUCLEOTIDE SEQUENCE</scope>
    <source>
        <strain evidence="1">MELC-2E11</strain>
        <tissue evidence="1">Siphon/mantle</tissue>
    </source>
</reference>
<organism evidence="1 2">
    <name type="scientific">Mya arenaria</name>
    <name type="common">Soft-shell clam</name>
    <dbReference type="NCBI Taxonomy" id="6604"/>
    <lineage>
        <taxon>Eukaryota</taxon>
        <taxon>Metazoa</taxon>
        <taxon>Spiralia</taxon>
        <taxon>Lophotrochozoa</taxon>
        <taxon>Mollusca</taxon>
        <taxon>Bivalvia</taxon>
        <taxon>Autobranchia</taxon>
        <taxon>Heteroconchia</taxon>
        <taxon>Euheterodonta</taxon>
        <taxon>Imparidentia</taxon>
        <taxon>Neoheterodontei</taxon>
        <taxon>Myida</taxon>
        <taxon>Myoidea</taxon>
        <taxon>Myidae</taxon>
        <taxon>Mya</taxon>
    </lineage>
</organism>
<accession>A0ABY7EPR4</accession>
<evidence type="ECO:0000313" key="1">
    <source>
        <dbReference type="EMBL" id="WAR10399.1"/>
    </source>
</evidence>
<gene>
    <name evidence="1" type="ORF">MAR_035475</name>
</gene>
<sequence length="31" mass="3570">MSFAVVRMVGRVVIRSSVYARLQRAINMMMP</sequence>
<name>A0ABY7EPR4_MYAAR</name>
<proteinExistence type="predicted"/>
<protein>
    <submittedName>
        <fullName evidence="1">Uncharacterized protein</fullName>
    </submittedName>
</protein>
<dbReference type="Proteomes" id="UP001164746">
    <property type="component" value="Chromosome 7"/>
</dbReference>
<evidence type="ECO:0000313" key="2">
    <source>
        <dbReference type="Proteomes" id="UP001164746"/>
    </source>
</evidence>
<dbReference type="EMBL" id="CP111018">
    <property type="protein sequence ID" value="WAR10399.1"/>
    <property type="molecule type" value="Genomic_DNA"/>
</dbReference>